<accession>A0ABV2G7G5</accession>
<dbReference type="EMBL" id="JBEPLW010000001">
    <property type="protein sequence ID" value="MET3574219.1"/>
    <property type="molecule type" value="Genomic_DNA"/>
</dbReference>
<keyword evidence="1" id="KW-1133">Transmembrane helix</keyword>
<keyword evidence="1" id="KW-0472">Membrane</keyword>
<feature type="transmembrane region" description="Helical" evidence="1">
    <location>
        <begin position="195"/>
        <end position="212"/>
    </location>
</feature>
<feature type="transmembrane region" description="Helical" evidence="1">
    <location>
        <begin position="108"/>
        <end position="126"/>
    </location>
</feature>
<evidence type="ECO:0000256" key="1">
    <source>
        <dbReference type="SAM" id="Phobius"/>
    </source>
</evidence>
<feature type="domain" description="HAAS transmembrane region" evidence="2">
    <location>
        <begin position="95"/>
        <end position="199"/>
    </location>
</feature>
<evidence type="ECO:0000313" key="3">
    <source>
        <dbReference type="EMBL" id="MET3574219.1"/>
    </source>
</evidence>
<feature type="transmembrane region" description="Helical" evidence="1">
    <location>
        <begin position="78"/>
        <end position="96"/>
    </location>
</feature>
<sequence length="252" mass="27895">MKLSAKSEEFLANLRMYLMTSGKSEREIDEVADELRDHLQELESRGESIDNITGGSPKRYMQSLEEEMADDRAGWFKYLPAFILSFAAFSAMGPAIRGEFELNVVQLIGFPAVASLTVFLYWLLFRRMAGGSWSNRKLFGMGAGLSVLTIVLFVAVLLVGSLLMEPFYSASSTGNVIVILLSATAFAASAAMLRSWILVFIPMALFLPEWLIRHSAMEEETKLIVSSFVPFLAVAVVIGLVLAFERRKASKA</sequence>
<dbReference type="Proteomes" id="UP001549099">
    <property type="component" value="Unassembled WGS sequence"/>
</dbReference>
<feature type="transmembrane region" description="Helical" evidence="1">
    <location>
        <begin position="167"/>
        <end position="188"/>
    </location>
</feature>
<organism evidence="3 4">
    <name type="scientific">Bhargavaea ullalensis</name>
    <dbReference type="NCBI Taxonomy" id="1265685"/>
    <lineage>
        <taxon>Bacteria</taxon>
        <taxon>Bacillati</taxon>
        <taxon>Bacillota</taxon>
        <taxon>Bacilli</taxon>
        <taxon>Bacillales</taxon>
        <taxon>Caryophanaceae</taxon>
        <taxon>Bhargavaea</taxon>
    </lineage>
</organism>
<evidence type="ECO:0000313" key="4">
    <source>
        <dbReference type="Proteomes" id="UP001549099"/>
    </source>
</evidence>
<feature type="transmembrane region" description="Helical" evidence="1">
    <location>
        <begin position="138"/>
        <end position="161"/>
    </location>
</feature>
<reference evidence="3 4" key="1">
    <citation type="submission" date="2024-06" db="EMBL/GenBank/DDBJ databases">
        <title>Genomic Encyclopedia of Type Strains, Phase IV (KMG-IV): sequencing the most valuable type-strain genomes for metagenomic binning, comparative biology and taxonomic classification.</title>
        <authorList>
            <person name="Goeker M."/>
        </authorList>
    </citation>
    <scope>NUCLEOTIDE SEQUENCE [LARGE SCALE GENOMIC DNA]</scope>
    <source>
        <strain evidence="3 4">DSM 26128</strain>
    </source>
</reference>
<protein>
    <submittedName>
        <fullName evidence="3">Membrane-anchored protein</fullName>
    </submittedName>
</protein>
<dbReference type="PANTHER" id="PTHR41307">
    <property type="entry name" value="MEMBRANE PROTEIN-RELATED"/>
    <property type="match status" value="1"/>
</dbReference>
<feature type="transmembrane region" description="Helical" evidence="1">
    <location>
        <begin position="224"/>
        <end position="244"/>
    </location>
</feature>
<proteinExistence type="predicted"/>
<dbReference type="RefSeq" id="WP_354194217.1">
    <property type="nucleotide sequence ID" value="NZ_JBEPLW010000001.1"/>
</dbReference>
<comment type="caution">
    <text evidence="3">The sequence shown here is derived from an EMBL/GenBank/DDBJ whole genome shotgun (WGS) entry which is preliminary data.</text>
</comment>
<keyword evidence="1" id="KW-0812">Transmembrane</keyword>
<keyword evidence="4" id="KW-1185">Reference proteome</keyword>
<name>A0ABV2G7G5_9BACL</name>
<dbReference type="PANTHER" id="PTHR41307:SF1">
    <property type="entry name" value="MEMBRANE PROTEIN"/>
    <property type="match status" value="1"/>
</dbReference>
<dbReference type="Pfam" id="PF08006">
    <property type="entry name" value="HAAS_TM"/>
    <property type="match status" value="1"/>
</dbReference>
<evidence type="ECO:0000259" key="2">
    <source>
        <dbReference type="Pfam" id="PF08006"/>
    </source>
</evidence>
<dbReference type="SUPFAM" id="SSF158560">
    <property type="entry name" value="BH3980-like"/>
    <property type="match status" value="1"/>
</dbReference>
<gene>
    <name evidence="3" type="ORF">ABID49_000095</name>
</gene>
<dbReference type="InterPro" id="IPR012963">
    <property type="entry name" value="HAAS_TM"/>
</dbReference>